<feature type="region of interest" description="Disordered" evidence="1">
    <location>
        <begin position="17"/>
        <end position="47"/>
    </location>
</feature>
<protein>
    <submittedName>
        <fullName evidence="2">Uncharacterized protein</fullName>
    </submittedName>
</protein>
<gene>
    <name evidence="2" type="primary">A10g503990.1_BraROA</name>
    <name evidence="2" type="ORF">IGI04_040352</name>
</gene>
<keyword evidence="3" id="KW-1185">Reference proteome</keyword>
<evidence type="ECO:0000256" key="1">
    <source>
        <dbReference type="SAM" id="MobiDB-lite"/>
    </source>
</evidence>
<evidence type="ECO:0000313" key="2">
    <source>
        <dbReference type="EMBL" id="KAG5375756.1"/>
    </source>
</evidence>
<sequence>MLWRAINAKSLTLRIGEPSVDHEPPRVTNYRRPKMDPSFQPDPSQSATEETWNYRIKLYLFGVLCPGPWTSGLVSHTSLGNLPVTHPSLFLISDIVGGPLFSGLEVTGVTIFILNLHLLSDRGERINESKDEDINQTVSCRGKKLKRQCLATARRGATDLVSLPQTF</sequence>
<comment type="caution">
    <text evidence="2">The sequence shown here is derived from an EMBL/GenBank/DDBJ whole genome shotgun (WGS) entry which is preliminary data.</text>
</comment>
<evidence type="ECO:0000313" key="3">
    <source>
        <dbReference type="Proteomes" id="UP000823674"/>
    </source>
</evidence>
<accession>A0ABQ7KRR1</accession>
<organism evidence="2 3">
    <name type="scientific">Brassica rapa subsp. trilocularis</name>
    <dbReference type="NCBI Taxonomy" id="1813537"/>
    <lineage>
        <taxon>Eukaryota</taxon>
        <taxon>Viridiplantae</taxon>
        <taxon>Streptophyta</taxon>
        <taxon>Embryophyta</taxon>
        <taxon>Tracheophyta</taxon>
        <taxon>Spermatophyta</taxon>
        <taxon>Magnoliopsida</taxon>
        <taxon>eudicotyledons</taxon>
        <taxon>Gunneridae</taxon>
        <taxon>Pentapetalae</taxon>
        <taxon>rosids</taxon>
        <taxon>malvids</taxon>
        <taxon>Brassicales</taxon>
        <taxon>Brassicaceae</taxon>
        <taxon>Brassiceae</taxon>
        <taxon>Brassica</taxon>
    </lineage>
</organism>
<dbReference type="Proteomes" id="UP000823674">
    <property type="component" value="Chromosome A10"/>
</dbReference>
<name>A0ABQ7KRR1_BRACM</name>
<dbReference type="EMBL" id="JADBGQ010000010">
    <property type="protein sequence ID" value="KAG5375756.1"/>
    <property type="molecule type" value="Genomic_DNA"/>
</dbReference>
<proteinExistence type="predicted"/>
<reference evidence="2 3" key="1">
    <citation type="submission" date="2021-03" db="EMBL/GenBank/DDBJ databases">
        <authorList>
            <person name="King G.J."/>
            <person name="Bancroft I."/>
            <person name="Baten A."/>
            <person name="Bloomfield J."/>
            <person name="Borpatragohain P."/>
            <person name="He Z."/>
            <person name="Irish N."/>
            <person name="Irwin J."/>
            <person name="Liu K."/>
            <person name="Mauleon R.P."/>
            <person name="Moore J."/>
            <person name="Morris R."/>
            <person name="Ostergaard L."/>
            <person name="Wang B."/>
            <person name="Wells R."/>
        </authorList>
    </citation>
    <scope>NUCLEOTIDE SEQUENCE [LARGE SCALE GENOMIC DNA]</scope>
    <source>
        <strain evidence="2">R-o-18</strain>
        <tissue evidence="2">Leaf</tissue>
    </source>
</reference>